<evidence type="ECO:0000259" key="1">
    <source>
        <dbReference type="Pfam" id="PF09722"/>
    </source>
</evidence>
<accession>A0ABR7PXJ7</accession>
<dbReference type="EMBL" id="VZQQ01000043">
    <property type="protein sequence ID" value="MBC8751005.1"/>
    <property type="molecule type" value="Genomic_DNA"/>
</dbReference>
<dbReference type="InterPro" id="IPR024467">
    <property type="entry name" value="Xre/MbcA/ParS-like_toxin-bd"/>
</dbReference>
<dbReference type="RefSeq" id="WP_187637936.1">
    <property type="nucleotide sequence ID" value="NZ_VZQQ01000043.1"/>
</dbReference>
<keyword evidence="3" id="KW-1185">Reference proteome</keyword>
<protein>
    <submittedName>
        <fullName evidence="2">DUF2384 domain-containing protein</fullName>
    </submittedName>
</protein>
<evidence type="ECO:0000313" key="2">
    <source>
        <dbReference type="EMBL" id="MBC8751005.1"/>
    </source>
</evidence>
<feature type="domain" description="Antitoxin Xre/MbcA/ParS-like toxin-binding" evidence="1">
    <location>
        <begin position="130"/>
        <end position="178"/>
    </location>
</feature>
<sequence>MREYRDRMVQEIAACTCDRCSQRMSPDDDQGEWYEKVSLDWRGGFGSVFGDGAHLSIDLCQQCLRDTLGSWLRVDPPSATDNVIEALKGVVSRPDVRVTVDQMNPLLFGEQDESRGTLLLATRLAKIVAQAIAVFREQDKAIRWLVMPHKQFAGRTALEMAKTEDDARLVEEALVRIDELYG</sequence>
<dbReference type="Proteomes" id="UP000736373">
    <property type="component" value="Unassembled WGS sequence"/>
</dbReference>
<gene>
    <name evidence="2" type="ORF">F6X42_31840</name>
</gene>
<comment type="caution">
    <text evidence="2">The sequence shown here is derived from an EMBL/GenBank/DDBJ whole genome shotgun (WGS) entry which is preliminary data.</text>
</comment>
<organism evidence="2 3">
    <name type="scientific">Paraburkholderia podalyriae</name>
    <dbReference type="NCBI Taxonomy" id="1938811"/>
    <lineage>
        <taxon>Bacteria</taxon>
        <taxon>Pseudomonadati</taxon>
        <taxon>Pseudomonadota</taxon>
        <taxon>Betaproteobacteria</taxon>
        <taxon>Burkholderiales</taxon>
        <taxon>Burkholderiaceae</taxon>
        <taxon>Paraburkholderia</taxon>
    </lineage>
</organism>
<proteinExistence type="predicted"/>
<reference evidence="2 3" key="1">
    <citation type="submission" date="2019-09" db="EMBL/GenBank/DDBJ databases">
        <title>Paraburkholderia podalyriae sp. nov., A South African Podalyria-associated rhizobium.</title>
        <authorList>
            <person name="Mavima L."/>
            <person name="Beukes C.W."/>
            <person name="Palmer M."/>
            <person name="De Meyer S.E."/>
            <person name="James E.K."/>
            <person name="Maluk M."/>
            <person name="Avontuur J.R."/>
            <person name="Chan W.Y."/>
            <person name="Venter S.N."/>
            <person name="Steenkamp E.T."/>
        </authorList>
    </citation>
    <scope>NUCLEOTIDE SEQUENCE [LARGE SCALE GENOMIC DNA]</scope>
    <source>
        <strain evidence="2 3">WC7.3b</strain>
    </source>
</reference>
<dbReference type="Pfam" id="PF09722">
    <property type="entry name" value="Xre_MbcA_ParS_C"/>
    <property type="match status" value="1"/>
</dbReference>
<evidence type="ECO:0000313" key="3">
    <source>
        <dbReference type="Proteomes" id="UP000736373"/>
    </source>
</evidence>
<name>A0ABR7PXJ7_9BURK</name>